<keyword evidence="2" id="KW-1133">Transmembrane helix</keyword>
<dbReference type="Proteomes" id="UP001165060">
    <property type="component" value="Unassembled WGS sequence"/>
</dbReference>
<dbReference type="Gene3D" id="3.40.50.2300">
    <property type="match status" value="1"/>
</dbReference>
<reference evidence="3 4" key="1">
    <citation type="journal article" date="2023" name="Commun. Biol.">
        <title>Genome analysis of Parmales, the sister group of diatoms, reveals the evolutionary specialization of diatoms from phago-mixotrophs to photoautotrophs.</title>
        <authorList>
            <person name="Ban H."/>
            <person name="Sato S."/>
            <person name="Yoshikawa S."/>
            <person name="Yamada K."/>
            <person name="Nakamura Y."/>
            <person name="Ichinomiya M."/>
            <person name="Sato N."/>
            <person name="Blanc-Mathieu R."/>
            <person name="Endo H."/>
            <person name="Kuwata A."/>
            <person name="Ogata H."/>
        </authorList>
    </citation>
    <scope>NUCLEOTIDE SEQUENCE [LARGE SCALE GENOMIC DNA]</scope>
</reference>
<evidence type="ECO:0000313" key="3">
    <source>
        <dbReference type="EMBL" id="GMI41571.1"/>
    </source>
</evidence>
<name>A0ABQ6N6M6_9STRA</name>
<evidence type="ECO:0000313" key="4">
    <source>
        <dbReference type="Proteomes" id="UP001165060"/>
    </source>
</evidence>
<dbReference type="Gene3D" id="2.60.120.200">
    <property type="match status" value="1"/>
</dbReference>
<dbReference type="SUPFAM" id="SSF53822">
    <property type="entry name" value="Periplasmic binding protein-like I"/>
    <property type="match status" value="1"/>
</dbReference>
<feature type="non-terminal residue" evidence="3">
    <location>
        <position position="1"/>
    </location>
</feature>
<evidence type="ECO:0000256" key="2">
    <source>
        <dbReference type="SAM" id="Phobius"/>
    </source>
</evidence>
<feature type="region of interest" description="Disordered" evidence="1">
    <location>
        <begin position="1236"/>
        <end position="1275"/>
    </location>
</feature>
<dbReference type="InterPro" id="IPR013320">
    <property type="entry name" value="ConA-like_dom_sf"/>
</dbReference>
<sequence length="1275" mass="137863">VSVDYSNLHWTESLVGRWQHFTLTTDNDPEQPNVKLYLDGKLVLDEHSNHSPVDFAGSDGMCIGFHCDMSAGNVRMYRGGDNFHGELDELAFYKRMLSAEEVAATYNKPREPEEDLVFYYDFEDSFDSSFVPNLGSSGSTFDLLLGSNHLESNGDKLVAPAGAQGPDVCRFGEGEPLFMCSAATKPSFLGSGAPLEGAGQAVVAGAVVGGDAVVIVLPGSDDDDPDAALTFVVFASPDLGSVVLNASTGVATPPTALDLSVTCVEDNDSLPIILDMRDPAGLSTSATLISLPSYGSLSALDSSNNVVGTFDSTTELPVSTTLRLVYHPDEDNERTDSFTYTATNTQSLTSEPGRVEVTMFKINDDPKVEDPSATLDDANEERVISIEVVDPDDIFVNVYVNELPAAGTLYYSGDDMTQPVEAYQPSFVGRIDQYVTEVLEFSTFWPATIDGTTRKEVGSDCWNGLAVHAAEGYSEFFTVRYDEPVYITAIEIGEPRGAGSVVSIEAYDYATGTWAQMWSGEPNVKRHNDHTISKQFARFQPDLCHPNFKTDVVRVKTDTLAIDDWNVFDYVKLSGFRDPPPGLVDPSSLLFVPPPNMDCVTSFKFSLSDCAGGSSSRMYLEAVAMAIEEINDKSDGINDQLLPNTIIKYEWRDSAFFAKIDFTDVCFLGQPYDLYSVGAGIDFVSAAKAAGLNVLADVKTDMDIPTLDGATRAMEELDNAGCRAVYVGTQTYALDTIVASAKEAGFAGPESNWIWVFENTAAELVNFDPTLAGTFVLSPSVHSGPAYDRFLVGFAARGNSLGDCSDAADDGGQLLFQRDHDNNISTPMRCGGYDYATGVNNLDNYVAPAFGGDKLISALAQTSFDGVTGPLSFSDVHRGREEGIAVTFKNNKGEAGPQVAGSWTTEGFEYPEGFTKEDIVWSTASGAMPKPAVTGAEEGLDTTLFAVIAAIILGAVLLAAYCWYLKQMKKKFKLERVERQKELKLSMDEKLVKDYTNKMKKQRVYYALEVGDVVSDLSKAIYLAATFTAGREWFLALVVAVGLLALVQAYISIPVRRKMLKHYEGIIEGDMLHIYAEAEYGKKEEGESTVGADNLKLKLDSITLELTLEELNEKTAKIEDLPGLFVFMVEMAAFPEGLSWVSAATGVFSGLMLGRKFSGGAKKEELIAKKRDIEEEMDKLGGGRLSLRGSMKAVESVFGQAAAREMEGEVEAVIGAASATDKEKEIGMHVKEIGARKEGKATGARKETGGEVRANEAAKRLEEGADLPGQVGGGD</sequence>
<protein>
    <submittedName>
        <fullName evidence="3">Uncharacterized protein</fullName>
    </submittedName>
</protein>
<proteinExistence type="predicted"/>
<feature type="transmembrane region" description="Helical" evidence="2">
    <location>
        <begin position="1033"/>
        <end position="1053"/>
    </location>
</feature>
<gene>
    <name evidence="3" type="ORF">TeGR_g1555</name>
</gene>
<keyword evidence="2" id="KW-0472">Membrane</keyword>
<keyword evidence="2" id="KW-0812">Transmembrane</keyword>
<feature type="compositionally biased region" description="Basic and acidic residues" evidence="1">
    <location>
        <begin position="1236"/>
        <end position="1263"/>
    </location>
</feature>
<organism evidence="3 4">
    <name type="scientific">Tetraparma gracilis</name>
    <dbReference type="NCBI Taxonomy" id="2962635"/>
    <lineage>
        <taxon>Eukaryota</taxon>
        <taxon>Sar</taxon>
        <taxon>Stramenopiles</taxon>
        <taxon>Ochrophyta</taxon>
        <taxon>Bolidophyceae</taxon>
        <taxon>Parmales</taxon>
        <taxon>Triparmaceae</taxon>
        <taxon>Tetraparma</taxon>
    </lineage>
</organism>
<accession>A0ABQ6N6M6</accession>
<dbReference type="InterPro" id="IPR028082">
    <property type="entry name" value="Peripla_BP_I"/>
</dbReference>
<comment type="caution">
    <text evidence="3">The sequence shown here is derived from an EMBL/GenBank/DDBJ whole genome shotgun (WGS) entry which is preliminary data.</text>
</comment>
<feature type="transmembrane region" description="Helical" evidence="2">
    <location>
        <begin position="944"/>
        <end position="964"/>
    </location>
</feature>
<dbReference type="Pfam" id="PF13385">
    <property type="entry name" value="Laminin_G_3"/>
    <property type="match status" value="1"/>
</dbReference>
<evidence type="ECO:0000256" key="1">
    <source>
        <dbReference type="SAM" id="MobiDB-lite"/>
    </source>
</evidence>
<dbReference type="EMBL" id="BRYB01001010">
    <property type="protein sequence ID" value="GMI41571.1"/>
    <property type="molecule type" value="Genomic_DNA"/>
</dbReference>
<dbReference type="SUPFAM" id="SSF49899">
    <property type="entry name" value="Concanavalin A-like lectins/glucanases"/>
    <property type="match status" value="1"/>
</dbReference>
<keyword evidence="4" id="KW-1185">Reference proteome</keyword>